<geneLocation type="plasmid" evidence="1">
    <name>AnCo3</name>
</geneLocation>
<dbReference type="EMBL" id="KY515226">
    <property type="protein sequence ID" value="AQX82677.1"/>
    <property type="molecule type" value="Genomic_DNA"/>
</dbReference>
<sequence>MIPYIILSLAIGLRRDFITHRRLVKQQLEAKSMRTGKRIYHLVHETGTQK</sequence>
<protein>
    <submittedName>
        <fullName evidence="1">Uncharacterized protein</fullName>
    </submittedName>
</protein>
<dbReference type="AlphaFoldDB" id="A0A1S7BG89"/>
<accession>A0A1S7BG89</accession>
<evidence type="ECO:0000313" key="1">
    <source>
        <dbReference type="EMBL" id="AQX82677.1"/>
    </source>
</evidence>
<reference evidence="1" key="1">
    <citation type="submission" date="2017-01" db="EMBL/GenBank/DDBJ databases">
        <authorList>
            <person name="Mah S.A."/>
            <person name="Swanson W.J."/>
            <person name="Moy G.W."/>
            <person name="Vacquier V.D."/>
        </authorList>
    </citation>
    <scope>NUCLEOTIDE SEQUENCE</scope>
    <source>
        <strain evidence="1">S701</strain>
        <plasmid evidence="1">AnCo3</plasmid>
    </source>
</reference>
<proteinExistence type="predicted"/>
<keyword evidence="1" id="KW-0614">Plasmid</keyword>
<organism evidence="1">
    <name type="scientific">Salmonella derby</name>
    <dbReference type="NCBI Taxonomy" id="28144"/>
    <lineage>
        <taxon>Bacteria</taxon>
        <taxon>Pseudomonadati</taxon>
        <taxon>Pseudomonadota</taxon>
        <taxon>Gammaproteobacteria</taxon>
        <taxon>Enterobacterales</taxon>
        <taxon>Enterobacteriaceae</taxon>
        <taxon>Salmonella</taxon>
    </lineage>
</organism>
<reference evidence="1" key="2">
    <citation type="submission" date="2017-03" db="EMBL/GenBank/DDBJ databases">
        <title>Genome sequences for AnCo1 and AnCo2 belong to this unpublished manuscript: Complete Genome Sequences of two phage-like plasmids encoding the CTX-M-15 Extended-Spectrum Beta-Lactamase GeneGenome sequence for AnCo3 belongs to this unpublished manuscript:AnCo3, a new member of the emerging family of phage-like plasmids.</title>
        <authorList>
            <person name="Colavecchio A."/>
            <person name="LeJeune J."/>
            <person name="Goodridge L."/>
        </authorList>
    </citation>
    <scope>NUCLEOTIDE SEQUENCE</scope>
    <source>
        <strain evidence="1">S701</strain>
        <plasmid evidence="1">AnCo3</plasmid>
    </source>
</reference>
<name>A0A1S7BG89_SALDE</name>